<dbReference type="EC" id="2.1.1.197" evidence="4"/>
<gene>
    <name evidence="4" type="primary">bioC_13</name>
    <name evidence="4" type="ORF">GALL_232480</name>
</gene>
<evidence type="ECO:0000313" key="4">
    <source>
        <dbReference type="EMBL" id="OIQ94792.1"/>
    </source>
</evidence>
<sequence>MTDAFVFDRAQVRRQRDRAAARLPEHDFLLREVADRLGDRLLDMTHRFPLALDLGCHGGEMAEALAGRGGIERLVQCDLSPVLAARAGRSGAPALAADEEALPFAPASFDLVVSNLSLHWVNDLPGALLQIRHALKEDGLFIGAMLGGETLWELRQCLMEAELEEQGGAGPRISPFADLRDLGGLLQRAGFSLPVVDSDTLTVTYSDVMRLFADLRGMGEGNAVATRRKSFTRRATLFRAMALYEERFKTAEGRLPATFQVLTMTAWRPHVSQQQPLAPGAGRISLGDALNHPGSSCAFPPP</sequence>
<dbReference type="GO" id="GO:0008757">
    <property type="term" value="F:S-adenosylmethionine-dependent methyltransferase activity"/>
    <property type="evidence" value="ECO:0007669"/>
    <property type="project" value="InterPro"/>
</dbReference>
<name>A0A1J5RF98_9ZZZZ</name>
<feature type="domain" description="Methyltransferase type 11" evidence="3">
    <location>
        <begin position="52"/>
        <end position="142"/>
    </location>
</feature>
<keyword evidence="1 4" id="KW-0489">Methyltransferase</keyword>
<accession>A0A1J5RF98</accession>
<dbReference type="PANTHER" id="PTHR13090">
    <property type="entry name" value="ARGININE-HYDROXYLASE NDUFAF5, MITOCHONDRIAL"/>
    <property type="match status" value="1"/>
</dbReference>
<proteinExistence type="predicted"/>
<dbReference type="Gene3D" id="3.40.50.150">
    <property type="entry name" value="Vaccinia Virus protein VP39"/>
    <property type="match status" value="1"/>
</dbReference>
<dbReference type="AlphaFoldDB" id="A0A1J5RF98"/>
<evidence type="ECO:0000256" key="1">
    <source>
        <dbReference type="ARBA" id="ARBA00022603"/>
    </source>
</evidence>
<dbReference type="CDD" id="cd02440">
    <property type="entry name" value="AdoMet_MTases"/>
    <property type="match status" value="1"/>
</dbReference>
<dbReference type="GO" id="GO:0032259">
    <property type="term" value="P:methylation"/>
    <property type="evidence" value="ECO:0007669"/>
    <property type="project" value="UniProtKB-KW"/>
</dbReference>
<evidence type="ECO:0000256" key="2">
    <source>
        <dbReference type="ARBA" id="ARBA00022679"/>
    </source>
</evidence>
<protein>
    <submittedName>
        <fullName evidence="4">Malonyl-[acyl-carrier protein] O-methyltransferase</fullName>
        <ecNumber evidence="4">2.1.1.197</ecNumber>
    </submittedName>
</protein>
<evidence type="ECO:0000259" key="3">
    <source>
        <dbReference type="Pfam" id="PF08241"/>
    </source>
</evidence>
<dbReference type="GO" id="GO:0102130">
    <property type="term" value="F:malonyl-CoA methyltransferase activity"/>
    <property type="evidence" value="ECO:0007669"/>
    <property type="project" value="UniProtKB-EC"/>
</dbReference>
<dbReference type="Pfam" id="PF08241">
    <property type="entry name" value="Methyltransf_11"/>
    <property type="match status" value="1"/>
</dbReference>
<comment type="caution">
    <text evidence="4">The sequence shown here is derived from an EMBL/GenBank/DDBJ whole genome shotgun (WGS) entry which is preliminary data.</text>
</comment>
<organism evidence="4">
    <name type="scientific">mine drainage metagenome</name>
    <dbReference type="NCBI Taxonomy" id="410659"/>
    <lineage>
        <taxon>unclassified sequences</taxon>
        <taxon>metagenomes</taxon>
        <taxon>ecological metagenomes</taxon>
    </lineage>
</organism>
<dbReference type="PANTHER" id="PTHR13090:SF1">
    <property type="entry name" value="ARGININE-HYDROXYLASE NDUFAF5, MITOCHONDRIAL"/>
    <property type="match status" value="1"/>
</dbReference>
<dbReference type="InterPro" id="IPR050602">
    <property type="entry name" value="Malonyl-ACP_OMT"/>
</dbReference>
<reference evidence="4" key="1">
    <citation type="submission" date="2016-10" db="EMBL/GenBank/DDBJ databases">
        <title>Sequence of Gallionella enrichment culture.</title>
        <authorList>
            <person name="Poehlein A."/>
            <person name="Muehling M."/>
            <person name="Daniel R."/>
        </authorList>
    </citation>
    <scope>NUCLEOTIDE SEQUENCE</scope>
</reference>
<dbReference type="InterPro" id="IPR013216">
    <property type="entry name" value="Methyltransf_11"/>
</dbReference>
<dbReference type="SUPFAM" id="SSF53335">
    <property type="entry name" value="S-adenosyl-L-methionine-dependent methyltransferases"/>
    <property type="match status" value="1"/>
</dbReference>
<keyword evidence="2 4" id="KW-0808">Transferase</keyword>
<dbReference type="InterPro" id="IPR029063">
    <property type="entry name" value="SAM-dependent_MTases_sf"/>
</dbReference>
<dbReference type="EMBL" id="MLJW01000179">
    <property type="protein sequence ID" value="OIQ94792.1"/>
    <property type="molecule type" value="Genomic_DNA"/>
</dbReference>